<accession>A0A848IYS3</accession>
<dbReference type="SUPFAM" id="SSF46689">
    <property type="entry name" value="Homeodomain-like"/>
    <property type="match status" value="1"/>
</dbReference>
<keyword evidence="6" id="KW-1185">Reference proteome</keyword>
<evidence type="ECO:0000256" key="3">
    <source>
        <dbReference type="SAM" id="MobiDB-lite"/>
    </source>
</evidence>
<sequence length="238" mass="26186">MHHSALEHRATASGRTLQEDHRTIAARKKRDAMRVRILNATMEVFAERKKLSTSIEDVVKAADISRGTFYKHFASLEEALIAVGKEVTDRMTLDILPVYDVLTDPLQRVSTGMRLFLARALTDRRWAGFVVRAELIPHESILLDYIYHDLRAGAAEAKLHFDDVTAAADSVMGATVEGMRTIMLGRSKDPQAYISSVIRITLRGLGVPYAAADVATAFSHSYLMAQATGTPGYLSPAG</sequence>
<dbReference type="InterPro" id="IPR049513">
    <property type="entry name" value="TetR_C_40"/>
</dbReference>
<keyword evidence="1 2" id="KW-0238">DNA-binding</keyword>
<dbReference type="Pfam" id="PF00440">
    <property type="entry name" value="TetR_N"/>
    <property type="match status" value="1"/>
</dbReference>
<dbReference type="Pfam" id="PF21306">
    <property type="entry name" value="TetR_C_40"/>
    <property type="match status" value="1"/>
</dbReference>
<dbReference type="PRINTS" id="PR00455">
    <property type="entry name" value="HTHTETR"/>
</dbReference>
<comment type="caution">
    <text evidence="5">The sequence shown here is derived from an EMBL/GenBank/DDBJ whole genome shotgun (WGS) entry which is preliminary data.</text>
</comment>
<dbReference type="Gene3D" id="1.10.357.10">
    <property type="entry name" value="Tetracycline Repressor, domain 2"/>
    <property type="match status" value="1"/>
</dbReference>
<proteinExistence type="predicted"/>
<feature type="DNA-binding region" description="H-T-H motif" evidence="2">
    <location>
        <begin position="54"/>
        <end position="73"/>
    </location>
</feature>
<dbReference type="PROSITE" id="PS50977">
    <property type="entry name" value="HTH_TETR_2"/>
    <property type="match status" value="1"/>
</dbReference>
<dbReference type="EMBL" id="JABBGJ010000070">
    <property type="protein sequence ID" value="NMM04097.1"/>
    <property type="molecule type" value="Genomic_DNA"/>
</dbReference>
<evidence type="ECO:0000259" key="4">
    <source>
        <dbReference type="PROSITE" id="PS50977"/>
    </source>
</evidence>
<evidence type="ECO:0000313" key="5">
    <source>
        <dbReference type="EMBL" id="NMM04097.1"/>
    </source>
</evidence>
<dbReference type="AlphaFoldDB" id="A0A848IYS3"/>
<gene>
    <name evidence="5" type="ORF">HHL24_40340</name>
</gene>
<dbReference type="InterPro" id="IPR001647">
    <property type="entry name" value="HTH_TetR"/>
</dbReference>
<dbReference type="GO" id="GO:0003677">
    <property type="term" value="F:DNA binding"/>
    <property type="evidence" value="ECO:0007669"/>
    <property type="project" value="UniProtKB-UniRule"/>
</dbReference>
<evidence type="ECO:0000313" key="6">
    <source>
        <dbReference type="Proteomes" id="UP000544134"/>
    </source>
</evidence>
<feature type="domain" description="HTH tetR-type" evidence="4">
    <location>
        <begin position="31"/>
        <end position="91"/>
    </location>
</feature>
<evidence type="ECO:0000256" key="2">
    <source>
        <dbReference type="PROSITE-ProRule" id="PRU00335"/>
    </source>
</evidence>
<name>A0A848IYS3_9BURK</name>
<feature type="region of interest" description="Disordered" evidence="3">
    <location>
        <begin position="1"/>
        <end position="22"/>
    </location>
</feature>
<protein>
    <submittedName>
        <fullName evidence="5">TetR/AcrR family transcriptional regulator</fullName>
    </submittedName>
</protein>
<evidence type="ECO:0000256" key="1">
    <source>
        <dbReference type="ARBA" id="ARBA00023125"/>
    </source>
</evidence>
<reference evidence="5 6" key="1">
    <citation type="submission" date="2020-04" db="EMBL/GenBank/DDBJ databases">
        <title>Paraburkholderia sp. RP-4-7 isolated from soil.</title>
        <authorList>
            <person name="Dahal R.H."/>
        </authorList>
    </citation>
    <scope>NUCLEOTIDE SEQUENCE [LARGE SCALE GENOMIC DNA]</scope>
    <source>
        <strain evidence="5 6">RP-4-7</strain>
    </source>
</reference>
<feature type="compositionally biased region" description="Basic and acidic residues" evidence="3">
    <location>
        <begin position="1"/>
        <end position="10"/>
    </location>
</feature>
<dbReference type="Proteomes" id="UP000544134">
    <property type="component" value="Unassembled WGS sequence"/>
</dbReference>
<dbReference type="InterPro" id="IPR009057">
    <property type="entry name" value="Homeodomain-like_sf"/>
</dbReference>
<organism evidence="5 6">
    <name type="scientific">Paraburkholderia polaris</name>
    <dbReference type="NCBI Taxonomy" id="2728848"/>
    <lineage>
        <taxon>Bacteria</taxon>
        <taxon>Pseudomonadati</taxon>
        <taxon>Pseudomonadota</taxon>
        <taxon>Betaproteobacteria</taxon>
        <taxon>Burkholderiales</taxon>
        <taxon>Burkholderiaceae</taxon>
        <taxon>Paraburkholderia</taxon>
    </lineage>
</organism>
<dbReference type="InterPro" id="IPR050624">
    <property type="entry name" value="HTH-type_Tx_Regulator"/>
</dbReference>
<dbReference type="PANTHER" id="PTHR43479">
    <property type="entry name" value="ACREF/ENVCD OPERON REPRESSOR-RELATED"/>
    <property type="match status" value="1"/>
</dbReference>
<dbReference type="PANTHER" id="PTHR43479:SF11">
    <property type="entry name" value="ACREF_ENVCD OPERON REPRESSOR-RELATED"/>
    <property type="match status" value="1"/>
</dbReference>